<dbReference type="OrthoDB" id="9804747at2"/>
<dbReference type="Proteomes" id="UP000179284">
    <property type="component" value="Chromosome I"/>
</dbReference>
<evidence type="ECO:0000313" key="4">
    <source>
        <dbReference type="Proteomes" id="UP000179284"/>
    </source>
</evidence>
<dbReference type="InterPro" id="IPR006674">
    <property type="entry name" value="HD_domain"/>
</dbReference>
<proteinExistence type="predicted"/>
<feature type="domain" description="HD" evidence="1">
    <location>
        <begin position="150"/>
        <end position="272"/>
    </location>
</feature>
<protein>
    <submittedName>
        <fullName evidence="3">HD family phosphohydrolase</fullName>
    </submittedName>
</protein>
<dbReference type="PROSITE" id="PS51831">
    <property type="entry name" value="HD"/>
    <property type="match status" value="1"/>
</dbReference>
<dbReference type="NCBIfam" id="TIGR00277">
    <property type="entry name" value="HDIG"/>
    <property type="match status" value="1"/>
</dbReference>
<dbReference type="AlphaFoldDB" id="A0A1D9NZ88"/>
<organism evidence="3 4">
    <name type="scientific">Butyrivibrio hungatei</name>
    <dbReference type="NCBI Taxonomy" id="185008"/>
    <lineage>
        <taxon>Bacteria</taxon>
        <taxon>Bacillati</taxon>
        <taxon>Bacillota</taxon>
        <taxon>Clostridia</taxon>
        <taxon>Lachnospirales</taxon>
        <taxon>Lachnospiraceae</taxon>
        <taxon>Butyrivibrio</taxon>
    </lineage>
</organism>
<gene>
    <name evidence="3" type="ORF">bhn_I0549</name>
</gene>
<dbReference type="RefSeq" id="WP_071175351.1">
    <property type="nucleotide sequence ID" value="NZ_CP017831.1"/>
</dbReference>
<dbReference type="InterPro" id="IPR006675">
    <property type="entry name" value="HDIG_dom"/>
</dbReference>
<evidence type="ECO:0000313" key="3">
    <source>
        <dbReference type="EMBL" id="AOZ95583.1"/>
    </source>
</evidence>
<dbReference type="PROSITE" id="PS51832">
    <property type="entry name" value="HD_GYP"/>
    <property type="match status" value="1"/>
</dbReference>
<keyword evidence="4" id="KW-1185">Reference proteome</keyword>
<dbReference type="KEGG" id="bhu:bhn_I0549"/>
<name>A0A1D9NZ88_9FIRM</name>
<evidence type="ECO:0000259" key="2">
    <source>
        <dbReference type="PROSITE" id="PS51832"/>
    </source>
</evidence>
<dbReference type="CDD" id="cd00077">
    <property type="entry name" value="HDc"/>
    <property type="match status" value="1"/>
</dbReference>
<dbReference type="PANTHER" id="PTHR43155">
    <property type="entry name" value="CYCLIC DI-GMP PHOSPHODIESTERASE PA4108-RELATED"/>
    <property type="match status" value="1"/>
</dbReference>
<dbReference type="SMART" id="SM00471">
    <property type="entry name" value="HDc"/>
    <property type="match status" value="1"/>
</dbReference>
<accession>A0A1D9NZ88</accession>
<dbReference type="InterPro" id="IPR037522">
    <property type="entry name" value="HD_GYP_dom"/>
</dbReference>
<feature type="domain" description="HD-GYP" evidence="2">
    <location>
        <begin position="128"/>
        <end position="323"/>
    </location>
</feature>
<dbReference type="EMBL" id="CP017831">
    <property type="protein sequence ID" value="AOZ95583.1"/>
    <property type="molecule type" value="Genomic_DNA"/>
</dbReference>
<sequence length="364" mass="41797">MKKFDVKELMPGMILAEDVFVSENKIPLFEKGDILSSKDIARLTFYSVNEVSVETQPVQSTPTPPPDLPNLHKETRSKRIQASKEFREFKQDFENCTEKYAHTLNDILAKNKEFELDELMAPIYQLMSKNKNTNSVFDMLHNLRQYDDATYAHCINVALISNILAQWLRYDKDEIELATQAGLFHDIGKLMIPDSIIKKKTKLTAEEYDEIKKHPQIGYDCIKDFPLSNHVKNAVLMHHERCDGTGYPSKLTGPQMDKFAKLIAIADVYDAMTSARYYRGPLCPFIAIATFEEDGFQKYDSEMILAFLQNIVNTYISDTVRLNTGEVGEIIFINRNNLSKPTIKIGNQYIDLSKTHNVYIEEIL</sequence>
<dbReference type="Pfam" id="PF13487">
    <property type="entry name" value="HD_5"/>
    <property type="match status" value="1"/>
</dbReference>
<dbReference type="SUPFAM" id="SSF109604">
    <property type="entry name" value="HD-domain/PDEase-like"/>
    <property type="match status" value="1"/>
</dbReference>
<dbReference type="InterPro" id="IPR003607">
    <property type="entry name" value="HD/PDEase_dom"/>
</dbReference>
<dbReference type="PANTHER" id="PTHR43155:SF2">
    <property type="entry name" value="CYCLIC DI-GMP PHOSPHODIESTERASE PA4108"/>
    <property type="match status" value="1"/>
</dbReference>
<evidence type="ECO:0000259" key="1">
    <source>
        <dbReference type="PROSITE" id="PS51831"/>
    </source>
</evidence>
<reference evidence="4" key="1">
    <citation type="submission" date="2016-10" db="EMBL/GenBank/DDBJ databases">
        <title>The complete genome sequence of the rumen bacterium Butyrivibrio hungatei MB2003.</title>
        <authorList>
            <person name="Palevich N."/>
            <person name="Kelly W.J."/>
            <person name="Leahy S.C."/>
            <person name="Altermann E."/>
            <person name="Rakonjac J."/>
            <person name="Attwood G.T."/>
        </authorList>
    </citation>
    <scope>NUCLEOTIDE SEQUENCE [LARGE SCALE GENOMIC DNA]</scope>
    <source>
        <strain evidence="4">MB2003</strain>
    </source>
</reference>
<dbReference type="Gene3D" id="1.10.3210.10">
    <property type="entry name" value="Hypothetical protein af1432"/>
    <property type="match status" value="1"/>
</dbReference>